<dbReference type="PANTHER" id="PTHR43157">
    <property type="entry name" value="PHOSPHATIDYLINOSITOL-GLYCAN BIOSYNTHESIS CLASS F PROTEIN-RELATED"/>
    <property type="match status" value="1"/>
</dbReference>
<dbReference type="PRINTS" id="PR00081">
    <property type="entry name" value="GDHRDH"/>
</dbReference>
<dbReference type="Proteomes" id="UP001195483">
    <property type="component" value="Unassembled WGS sequence"/>
</dbReference>
<dbReference type="InterPro" id="IPR002347">
    <property type="entry name" value="SDR_fam"/>
</dbReference>
<sequence length="362" mass="41035">MDKGREKTKIWQADQDVDIEDLTFIIPIIISVVLLFVFLLRKYIRWTVQCPSNNRLDGKTVLITGANTGIGKATATELAKRGAKVILACRDRKKGDAVARLIKIKTNNDEIYSYHLDLSSLVTIKEFVDDFTAREPFLHILINNAACMGPKATTEDGYERTFGVNYLGHFYLTYLLQHRLKKCAPSRVINVISDTYEKATLNFEDMAMLKYDIYKAYTRSKLAMVLFTVEATRRWMSSQVLFYGVHPGMVCTDLLRNWPGVTGNVLQAISRILFKSPEDGCQTIVYCAVANEIRAQAGKFLENCQLMKVKKIARDKDMANKLWEVSLHLCKLPPETETDSEVIINGKPEAEADGEEEGKKEK</sequence>
<dbReference type="PANTHER" id="PTHR43157:SF31">
    <property type="entry name" value="PHOSPHATIDYLINOSITOL-GLYCAN BIOSYNTHESIS CLASS F PROTEIN"/>
    <property type="match status" value="1"/>
</dbReference>
<dbReference type="GO" id="GO:0016491">
    <property type="term" value="F:oxidoreductase activity"/>
    <property type="evidence" value="ECO:0007669"/>
    <property type="project" value="UniProtKB-KW"/>
</dbReference>
<reference evidence="4" key="1">
    <citation type="journal article" date="2021" name="Genome Biol. Evol.">
        <title>A High-Quality Reference Genome for a Parasitic Bivalve with Doubly Uniparental Inheritance (Bivalvia: Unionida).</title>
        <authorList>
            <person name="Smith C.H."/>
        </authorList>
    </citation>
    <scope>NUCLEOTIDE SEQUENCE</scope>
    <source>
        <strain evidence="4">CHS0354</strain>
    </source>
</reference>
<protein>
    <recommendedName>
        <fullName evidence="6">Retinol dehydrogenase 13</fullName>
    </recommendedName>
</protein>
<evidence type="ECO:0000313" key="5">
    <source>
        <dbReference type="Proteomes" id="UP001195483"/>
    </source>
</evidence>
<keyword evidence="3" id="KW-0812">Transmembrane</keyword>
<organism evidence="4 5">
    <name type="scientific">Potamilus streckersoni</name>
    <dbReference type="NCBI Taxonomy" id="2493646"/>
    <lineage>
        <taxon>Eukaryota</taxon>
        <taxon>Metazoa</taxon>
        <taxon>Spiralia</taxon>
        <taxon>Lophotrochozoa</taxon>
        <taxon>Mollusca</taxon>
        <taxon>Bivalvia</taxon>
        <taxon>Autobranchia</taxon>
        <taxon>Heteroconchia</taxon>
        <taxon>Palaeoheterodonta</taxon>
        <taxon>Unionida</taxon>
        <taxon>Unionoidea</taxon>
        <taxon>Unionidae</taxon>
        <taxon>Ambleminae</taxon>
        <taxon>Lampsilini</taxon>
        <taxon>Potamilus</taxon>
    </lineage>
</organism>
<evidence type="ECO:0000256" key="1">
    <source>
        <dbReference type="ARBA" id="ARBA00023002"/>
    </source>
</evidence>
<dbReference type="SUPFAM" id="SSF51735">
    <property type="entry name" value="NAD(P)-binding Rossmann-fold domains"/>
    <property type="match status" value="1"/>
</dbReference>
<accession>A0AAE0VJE5</accession>
<dbReference type="InterPro" id="IPR036291">
    <property type="entry name" value="NAD(P)-bd_dom_sf"/>
</dbReference>
<keyword evidence="5" id="KW-1185">Reference proteome</keyword>
<dbReference type="CDD" id="cd05327">
    <property type="entry name" value="retinol-DH_like_SDR_c_like"/>
    <property type="match status" value="1"/>
</dbReference>
<keyword evidence="1" id="KW-0560">Oxidoreductase</keyword>
<dbReference type="Gene3D" id="3.40.50.720">
    <property type="entry name" value="NAD(P)-binding Rossmann-like Domain"/>
    <property type="match status" value="1"/>
</dbReference>
<dbReference type="EMBL" id="JAEAOA010001769">
    <property type="protein sequence ID" value="KAK3579826.1"/>
    <property type="molecule type" value="Genomic_DNA"/>
</dbReference>
<gene>
    <name evidence="4" type="ORF">CHS0354_029556</name>
</gene>
<dbReference type="Pfam" id="PF00106">
    <property type="entry name" value="adh_short"/>
    <property type="match status" value="1"/>
</dbReference>
<evidence type="ECO:0000313" key="4">
    <source>
        <dbReference type="EMBL" id="KAK3579826.1"/>
    </source>
</evidence>
<comment type="caution">
    <text evidence="4">The sequence shown here is derived from an EMBL/GenBank/DDBJ whole genome shotgun (WGS) entry which is preliminary data.</text>
</comment>
<keyword evidence="3" id="KW-0472">Membrane</keyword>
<dbReference type="AlphaFoldDB" id="A0AAE0VJE5"/>
<proteinExistence type="predicted"/>
<reference evidence="4" key="3">
    <citation type="submission" date="2023-05" db="EMBL/GenBank/DDBJ databases">
        <authorList>
            <person name="Smith C.H."/>
        </authorList>
    </citation>
    <scope>NUCLEOTIDE SEQUENCE</scope>
    <source>
        <strain evidence="4">CHS0354</strain>
        <tissue evidence="4">Mantle</tissue>
    </source>
</reference>
<keyword evidence="3" id="KW-1133">Transmembrane helix</keyword>
<name>A0AAE0VJE5_9BIVA</name>
<reference evidence="4" key="2">
    <citation type="journal article" date="2021" name="Genome Biol. Evol.">
        <title>Developing a high-quality reference genome for a parasitic bivalve with doubly uniparental inheritance (Bivalvia: Unionida).</title>
        <authorList>
            <person name="Smith C.H."/>
        </authorList>
    </citation>
    <scope>NUCLEOTIDE SEQUENCE</scope>
    <source>
        <strain evidence="4">CHS0354</strain>
        <tissue evidence="4">Mantle</tissue>
    </source>
</reference>
<evidence type="ECO:0008006" key="6">
    <source>
        <dbReference type="Google" id="ProtNLM"/>
    </source>
</evidence>
<evidence type="ECO:0000256" key="3">
    <source>
        <dbReference type="SAM" id="Phobius"/>
    </source>
</evidence>
<evidence type="ECO:0000256" key="2">
    <source>
        <dbReference type="SAM" id="MobiDB-lite"/>
    </source>
</evidence>
<feature type="transmembrane region" description="Helical" evidence="3">
    <location>
        <begin position="22"/>
        <end position="40"/>
    </location>
</feature>
<feature type="region of interest" description="Disordered" evidence="2">
    <location>
        <begin position="337"/>
        <end position="362"/>
    </location>
</feature>